<gene>
    <name evidence="1" type="ORF">D356_02813</name>
</gene>
<accession>A0AB73A6K2</accession>
<proteinExistence type="predicted"/>
<organism evidence="1 2">
    <name type="scientific">Enterococcus faecium SD2A-2</name>
    <dbReference type="NCBI Taxonomy" id="1244154"/>
    <lineage>
        <taxon>Bacteria</taxon>
        <taxon>Bacillati</taxon>
        <taxon>Bacillota</taxon>
        <taxon>Bacilli</taxon>
        <taxon>Lactobacillales</taxon>
        <taxon>Enterococcaceae</taxon>
        <taxon>Enterococcus</taxon>
    </lineage>
</organism>
<dbReference type="Proteomes" id="UP000014622">
    <property type="component" value="Unassembled WGS sequence"/>
</dbReference>
<dbReference type="EMBL" id="ATIT01000141">
    <property type="protein sequence ID" value="EPI07932.1"/>
    <property type="molecule type" value="Genomic_DNA"/>
</dbReference>
<dbReference type="AlphaFoldDB" id="A0AB73A6K2"/>
<name>A0AB73A6K2_ENTFC</name>
<comment type="caution">
    <text evidence="1">The sequence shown here is derived from an EMBL/GenBank/DDBJ whole genome shotgun (WGS) entry which is preliminary data.</text>
</comment>
<evidence type="ECO:0000313" key="1">
    <source>
        <dbReference type="EMBL" id="EPI07932.1"/>
    </source>
</evidence>
<evidence type="ECO:0000313" key="2">
    <source>
        <dbReference type="Proteomes" id="UP000014622"/>
    </source>
</evidence>
<protein>
    <submittedName>
        <fullName evidence="1">Uncharacterized protein</fullName>
    </submittedName>
</protein>
<reference evidence="1 2" key="1">
    <citation type="submission" date="2013-06" db="EMBL/GenBank/DDBJ databases">
        <authorList>
            <person name="Weinstock G."/>
            <person name="Sodergren E."/>
            <person name="Lobos E.A."/>
            <person name="Fulton L."/>
            <person name="Fulton R."/>
            <person name="Courtney L."/>
            <person name="Fronick C."/>
            <person name="O'Laughlin M."/>
            <person name="Godfrey J."/>
            <person name="Wilson R.M."/>
            <person name="Miner T."/>
            <person name="Farmer C."/>
            <person name="Delehaunty K."/>
            <person name="Cordes M."/>
            <person name="Minx P."/>
            <person name="Tomlinson C."/>
            <person name="Chen J."/>
            <person name="Wollam A."/>
            <person name="Pepin K.H."/>
            <person name="Bhonagiri V."/>
            <person name="Zhang X."/>
            <person name="Warren W."/>
            <person name="Mitreva M."/>
            <person name="Mardis E.R."/>
            <person name="Wilson R.K."/>
        </authorList>
    </citation>
    <scope>NUCLEOTIDE SEQUENCE [LARGE SCALE GENOMIC DNA]</scope>
    <source>
        <strain evidence="1 2">SD2A-2</strain>
    </source>
</reference>
<sequence>MNQRNRTFLLQNKLLDMRRVSYTILKVSKGGLAMNTYVEITDGTTNNYFYAFVEFKGSILTLYTFQGLNKNIVKEIPMNEIETLTKDIYWGGQRISFSHDGKMYQFFECGPAVVDYLQENLFV</sequence>